<reference evidence="3" key="1">
    <citation type="submission" date="2005-09" db="EMBL/GenBank/DDBJ databases">
        <authorList>
            <person name="Mural R.J."/>
            <person name="Li P.W."/>
            <person name="Adams M.D."/>
            <person name="Amanatides P.G."/>
            <person name="Baden-Tillson H."/>
            <person name="Barnstead M."/>
            <person name="Chin S.H."/>
            <person name="Dew I."/>
            <person name="Evans C.A."/>
            <person name="Ferriera S."/>
            <person name="Flanigan M."/>
            <person name="Fosler C."/>
            <person name="Glodek A."/>
            <person name="Gu Z."/>
            <person name="Holt R.A."/>
            <person name="Jennings D."/>
            <person name="Kraft C.L."/>
            <person name="Lu F."/>
            <person name="Nguyen T."/>
            <person name="Nusskern D.R."/>
            <person name="Pfannkoch C.M."/>
            <person name="Sitter C."/>
            <person name="Sutton G.G."/>
            <person name="Venter J.C."/>
            <person name="Wang Z."/>
            <person name="Woodage T."/>
            <person name="Zheng X.H."/>
            <person name="Zhong F."/>
        </authorList>
    </citation>
    <scope>NUCLEOTIDE SEQUENCE [LARGE SCALE GENOMIC DNA]</scope>
    <source>
        <strain>BN</strain>
        <strain evidence="3">Sprague-Dawley</strain>
    </source>
</reference>
<evidence type="ECO:0000313" key="3">
    <source>
        <dbReference type="Proteomes" id="UP000234681"/>
    </source>
</evidence>
<feature type="chain" id="PRO_5039904766" evidence="1">
    <location>
        <begin position="17"/>
        <end position="84"/>
    </location>
</feature>
<sequence>MSLWGWPALFCSLLEGGEVSGADRDRTSVTQGAAFLGCTHSDEGRRWGDSALPQKANKKIASYLIQPGLSSQPTPLPWACKAAT</sequence>
<dbReference type="AlphaFoldDB" id="A6JLL0"/>
<protein>
    <submittedName>
        <fullName evidence="2">RCG63601</fullName>
    </submittedName>
</protein>
<dbReference type="EMBL" id="CH473989">
    <property type="protein sequence ID" value="EDM10775.1"/>
    <property type="molecule type" value="Genomic_DNA"/>
</dbReference>
<evidence type="ECO:0000256" key="1">
    <source>
        <dbReference type="SAM" id="SignalP"/>
    </source>
</evidence>
<feature type="signal peptide" evidence="1">
    <location>
        <begin position="1"/>
        <end position="16"/>
    </location>
</feature>
<organism evidence="2 3">
    <name type="scientific">Rattus norvegicus</name>
    <name type="common">Rat</name>
    <dbReference type="NCBI Taxonomy" id="10116"/>
    <lineage>
        <taxon>Eukaryota</taxon>
        <taxon>Metazoa</taxon>
        <taxon>Chordata</taxon>
        <taxon>Craniata</taxon>
        <taxon>Vertebrata</taxon>
        <taxon>Euteleostomi</taxon>
        <taxon>Mammalia</taxon>
        <taxon>Eutheria</taxon>
        <taxon>Euarchontoglires</taxon>
        <taxon>Glires</taxon>
        <taxon>Rodentia</taxon>
        <taxon>Myomorpha</taxon>
        <taxon>Muroidea</taxon>
        <taxon>Muridae</taxon>
        <taxon>Murinae</taxon>
        <taxon>Rattus</taxon>
    </lineage>
</organism>
<dbReference type="Proteomes" id="UP000234681">
    <property type="component" value="Chromosome 11"/>
</dbReference>
<proteinExistence type="predicted"/>
<gene>
    <name evidence="2" type="ORF">rCG_63601</name>
</gene>
<name>A6JLL0_RAT</name>
<accession>A6JLL0</accession>
<keyword evidence="1" id="KW-0732">Signal</keyword>
<evidence type="ECO:0000313" key="2">
    <source>
        <dbReference type="EMBL" id="EDM10775.1"/>
    </source>
</evidence>